<evidence type="ECO:0000259" key="1">
    <source>
        <dbReference type="SMART" id="SM00225"/>
    </source>
</evidence>
<reference evidence="2" key="2">
    <citation type="submission" date="2025-09" db="UniProtKB">
        <authorList>
            <consortium name="Ensembl"/>
        </authorList>
    </citation>
    <scope>IDENTIFICATION</scope>
</reference>
<dbReference type="InterPro" id="IPR000210">
    <property type="entry name" value="BTB/POZ_dom"/>
</dbReference>
<dbReference type="Pfam" id="PF02214">
    <property type="entry name" value="BTB_2"/>
    <property type="match status" value="1"/>
</dbReference>
<dbReference type="SUPFAM" id="SSF54695">
    <property type="entry name" value="POZ domain"/>
    <property type="match status" value="1"/>
</dbReference>
<dbReference type="PANTHER" id="PTHR14499">
    <property type="entry name" value="POTASSIUM CHANNEL TETRAMERIZATION DOMAIN-CONTAINING"/>
    <property type="match status" value="1"/>
</dbReference>
<dbReference type="Proteomes" id="UP000694523">
    <property type="component" value="Unplaced"/>
</dbReference>
<protein>
    <submittedName>
        <fullName evidence="2">Potassium channel tetramerization domain containing 6</fullName>
    </submittedName>
</protein>
<sequence length="252" mass="29186">MIQDLFITHPTTYNTLSCSIQRGEFVSLNVGGCVYRTSMSTLRRYPDSMLGAMFQGDLPTVRDAQGNYFIDRDGTLFRYILNFLRTSELTLPCDFKETELLRKEADFYQIEPLLHCLGDPKPSALYPTDSYEEVVELSSTRKLSKYSNPVAVIITQLTITTKVFNSVLEAISSSFTKWNKHMMDTRDYQVSFTFGPCDHQQEVSLRVHLLEFISKAGFTIRNTRVHHMSERANENTVEHHWTFCRRTQKVHE</sequence>
<evidence type="ECO:0000313" key="2">
    <source>
        <dbReference type="Ensembl" id="ENSNMLP00000005509.1"/>
    </source>
</evidence>
<evidence type="ECO:0000313" key="3">
    <source>
        <dbReference type="Proteomes" id="UP000694523"/>
    </source>
</evidence>
<accession>A0A8C6SGM6</accession>
<dbReference type="AlphaFoldDB" id="A0A8C6SGM6"/>
<keyword evidence="3" id="KW-1185">Reference proteome</keyword>
<dbReference type="InterPro" id="IPR011333">
    <property type="entry name" value="SKP1/BTB/POZ_sf"/>
</dbReference>
<name>A0A8C6SGM6_9GOBI</name>
<dbReference type="SMART" id="SM00225">
    <property type="entry name" value="BTB"/>
    <property type="match status" value="1"/>
</dbReference>
<proteinExistence type="predicted"/>
<dbReference type="InterPro" id="IPR003131">
    <property type="entry name" value="T1-type_BTB"/>
</dbReference>
<dbReference type="Gene3D" id="3.30.710.10">
    <property type="entry name" value="Potassium Channel Kv1.1, Chain A"/>
    <property type="match status" value="1"/>
</dbReference>
<dbReference type="Ensembl" id="ENSNMLT00000006338.1">
    <property type="protein sequence ID" value="ENSNMLP00000005509.1"/>
    <property type="gene ID" value="ENSNMLG00000004040.1"/>
</dbReference>
<feature type="domain" description="BTB" evidence="1">
    <location>
        <begin position="24"/>
        <end position="125"/>
    </location>
</feature>
<dbReference type="PANTHER" id="PTHR14499:SF10">
    <property type="entry name" value="BTB_POZ DOMAIN-CONTAINING PROTEIN KCTD6"/>
    <property type="match status" value="1"/>
</dbReference>
<organism evidence="2 3">
    <name type="scientific">Neogobius melanostomus</name>
    <name type="common">round goby</name>
    <dbReference type="NCBI Taxonomy" id="47308"/>
    <lineage>
        <taxon>Eukaryota</taxon>
        <taxon>Metazoa</taxon>
        <taxon>Chordata</taxon>
        <taxon>Craniata</taxon>
        <taxon>Vertebrata</taxon>
        <taxon>Euteleostomi</taxon>
        <taxon>Actinopterygii</taxon>
        <taxon>Neopterygii</taxon>
        <taxon>Teleostei</taxon>
        <taxon>Neoteleostei</taxon>
        <taxon>Acanthomorphata</taxon>
        <taxon>Gobiaria</taxon>
        <taxon>Gobiiformes</taxon>
        <taxon>Gobioidei</taxon>
        <taxon>Gobiidae</taxon>
        <taxon>Benthophilinae</taxon>
        <taxon>Neogobiini</taxon>
        <taxon>Neogobius</taxon>
    </lineage>
</organism>
<dbReference type="GO" id="GO:0051260">
    <property type="term" value="P:protein homooligomerization"/>
    <property type="evidence" value="ECO:0007669"/>
    <property type="project" value="InterPro"/>
</dbReference>
<reference evidence="2" key="1">
    <citation type="submission" date="2025-08" db="UniProtKB">
        <authorList>
            <consortium name="Ensembl"/>
        </authorList>
    </citation>
    <scope>IDENTIFICATION</scope>
</reference>